<keyword evidence="6" id="KW-0547">Nucleotide-binding</keyword>
<evidence type="ECO:0000256" key="7">
    <source>
        <dbReference type="ARBA" id="ARBA00022840"/>
    </source>
</evidence>
<keyword evidence="4" id="KW-0963">Cytoplasm</keyword>
<name>A0A0F9SBG5_9ZZZZ</name>
<evidence type="ECO:0000256" key="9">
    <source>
        <dbReference type="SAM" id="Phobius"/>
    </source>
</evidence>
<evidence type="ECO:0000313" key="13">
    <source>
        <dbReference type="EMBL" id="KKN66235.1"/>
    </source>
</evidence>
<dbReference type="InterPro" id="IPR005758">
    <property type="entry name" value="UDP-N-AcMur_Ala_ligase_MurC"/>
</dbReference>
<dbReference type="InterPro" id="IPR004101">
    <property type="entry name" value="Mur_ligase_C"/>
</dbReference>
<dbReference type="EMBL" id="LAZR01000507">
    <property type="protein sequence ID" value="KKN66235.1"/>
    <property type="molecule type" value="Genomic_DNA"/>
</dbReference>
<gene>
    <name evidence="13" type="ORF">LCGC14_0473770</name>
</gene>
<dbReference type="NCBIfam" id="TIGR01082">
    <property type="entry name" value="murC"/>
    <property type="match status" value="1"/>
</dbReference>
<dbReference type="UniPathway" id="UPA00219"/>
<dbReference type="InterPro" id="IPR013221">
    <property type="entry name" value="Mur_ligase_cen"/>
</dbReference>
<dbReference type="Gene3D" id="3.40.50.720">
    <property type="entry name" value="NAD(P)-binding Rossmann-like Domain"/>
    <property type="match status" value="1"/>
</dbReference>
<feature type="domain" description="Mur ligase central" evidence="12">
    <location>
        <begin position="118"/>
        <end position="287"/>
    </location>
</feature>
<dbReference type="SUPFAM" id="SSF53623">
    <property type="entry name" value="MurD-like peptide ligases, catalytic domain"/>
    <property type="match status" value="1"/>
</dbReference>
<evidence type="ECO:0000256" key="5">
    <source>
        <dbReference type="ARBA" id="ARBA00022598"/>
    </source>
</evidence>
<dbReference type="Gene3D" id="3.40.1190.10">
    <property type="entry name" value="Mur-like, catalytic domain"/>
    <property type="match status" value="1"/>
</dbReference>
<evidence type="ECO:0000256" key="6">
    <source>
        <dbReference type="ARBA" id="ARBA00022741"/>
    </source>
</evidence>
<dbReference type="InterPro" id="IPR036615">
    <property type="entry name" value="Mur_ligase_C_dom_sf"/>
</dbReference>
<comment type="caution">
    <text evidence="13">The sequence shown here is derived from an EMBL/GenBank/DDBJ whole genome shotgun (WGS) entry which is preliminary data.</text>
</comment>
<evidence type="ECO:0000259" key="12">
    <source>
        <dbReference type="Pfam" id="PF08245"/>
    </source>
</evidence>
<dbReference type="GO" id="GO:0005737">
    <property type="term" value="C:cytoplasm"/>
    <property type="evidence" value="ECO:0007669"/>
    <property type="project" value="UniProtKB-SubCell"/>
</dbReference>
<evidence type="ECO:0000259" key="10">
    <source>
        <dbReference type="Pfam" id="PF01225"/>
    </source>
</evidence>
<accession>A0A0F9SBG5</accession>
<dbReference type="EC" id="6.3.2.8" evidence="3"/>
<dbReference type="Pfam" id="PF08245">
    <property type="entry name" value="Mur_ligase_M"/>
    <property type="match status" value="1"/>
</dbReference>
<dbReference type="Pfam" id="PF01225">
    <property type="entry name" value="Mur_ligase"/>
    <property type="match status" value="1"/>
</dbReference>
<protein>
    <recommendedName>
        <fullName evidence="3">UDP-N-acetylmuramate--L-alanine ligase</fullName>
        <ecNumber evidence="3">6.3.2.8</ecNumber>
    </recommendedName>
</protein>
<proteinExistence type="inferred from homology"/>
<evidence type="ECO:0000256" key="3">
    <source>
        <dbReference type="ARBA" id="ARBA00012211"/>
    </source>
</evidence>
<dbReference type="InterPro" id="IPR036565">
    <property type="entry name" value="Mur-like_cat_sf"/>
</dbReference>
<feature type="domain" description="Mur ligase N-terminal catalytic" evidence="10">
    <location>
        <begin position="8"/>
        <end position="111"/>
    </location>
</feature>
<dbReference type="InterPro" id="IPR050061">
    <property type="entry name" value="MurCDEF_pg_biosynth"/>
</dbReference>
<dbReference type="PANTHER" id="PTHR43445">
    <property type="entry name" value="UDP-N-ACETYLMURAMATE--L-ALANINE LIGASE-RELATED"/>
    <property type="match status" value="1"/>
</dbReference>
<dbReference type="AlphaFoldDB" id="A0A0F9SBG5"/>
<dbReference type="GO" id="GO:0009252">
    <property type="term" value="P:peptidoglycan biosynthetic process"/>
    <property type="evidence" value="ECO:0007669"/>
    <property type="project" value="UniProtKB-UniPathway"/>
</dbReference>
<dbReference type="SUPFAM" id="SSF53244">
    <property type="entry name" value="MurD-like peptide ligases, peptide-binding domain"/>
    <property type="match status" value="1"/>
</dbReference>
<dbReference type="HAMAP" id="MF_00046">
    <property type="entry name" value="MurC"/>
    <property type="match status" value="1"/>
</dbReference>
<evidence type="ECO:0000256" key="8">
    <source>
        <dbReference type="ARBA" id="ARBA00047833"/>
    </source>
</evidence>
<sequence>MNLTQIHKVYFIGIGGIGMSALARYFAFINKAVGGYDKTESPLTQELANSGIDIHYTDDMNAVSGEFKNDPEHTLVVYTPAVSSNHSEYQYFLNNGFTIKKRSEVLGLITKDSFCLAVAGTHGKTTTSSILAHLLKETGVKMTAFLGGISEDFNSNFLLEGTDYSVVEADEFDRSFMQLTPNVACVTSMDADHLDIYGDAEELERTFVDFTKRLKPGGKLFVRNGLPLEGLTYGIEDNSDYCIRNIKIERGTYIFDLETPDLKLDGVEFSKPGRHNLLNGLVAFAMAMQTGSPPHRLAEALSTFKGVQRRFSYRIKNEDFIFIDDYAHHPTEINAVFEAISEMHPNKKVLAVFQPHLFSRTRDFADAFAKSLSQFDNVLLLDIYPAREEPLEGIDSKWLLDKIKSSNKKLISKEQIISEIKSQNPEVLITMGAGDIGLEVVKIKKEMSYAD</sequence>
<dbReference type="InterPro" id="IPR000713">
    <property type="entry name" value="Mur_ligase_N"/>
</dbReference>
<dbReference type="GO" id="GO:0005524">
    <property type="term" value="F:ATP binding"/>
    <property type="evidence" value="ECO:0007669"/>
    <property type="project" value="UniProtKB-KW"/>
</dbReference>
<keyword evidence="9" id="KW-0812">Transmembrane</keyword>
<keyword evidence="9" id="KW-0472">Membrane</keyword>
<dbReference type="PANTHER" id="PTHR43445:SF3">
    <property type="entry name" value="UDP-N-ACETYLMURAMATE--L-ALANINE LIGASE"/>
    <property type="match status" value="1"/>
</dbReference>
<comment type="catalytic activity">
    <reaction evidence="8">
        <text>UDP-N-acetyl-alpha-D-muramate + L-alanine + ATP = UDP-N-acetyl-alpha-D-muramoyl-L-alanine + ADP + phosphate + H(+)</text>
        <dbReference type="Rhea" id="RHEA:23372"/>
        <dbReference type="ChEBI" id="CHEBI:15378"/>
        <dbReference type="ChEBI" id="CHEBI:30616"/>
        <dbReference type="ChEBI" id="CHEBI:43474"/>
        <dbReference type="ChEBI" id="CHEBI:57972"/>
        <dbReference type="ChEBI" id="CHEBI:70757"/>
        <dbReference type="ChEBI" id="CHEBI:83898"/>
        <dbReference type="ChEBI" id="CHEBI:456216"/>
        <dbReference type="EC" id="6.3.2.8"/>
    </reaction>
</comment>
<keyword evidence="7" id="KW-0067">ATP-binding</keyword>
<evidence type="ECO:0000259" key="11">
    <source>
        <dbReference type="Pfam" id="PF02875"/>
    </source>
</evidence>
<keyword evidence="5" id="KW-0436">Ligase</keyword>
<dbReference type="Gene3D" id="3.90.190.20">
    <property type="entry name" value="Mur ligase, C-terminal domain"/>
    <property type="match status" value="1"/>
</dbReference>
<feature type="domain" description="Mur ligase C-terminal" evidence="11">
    <location>
        <begin position="309"/>
        <end position="434"/>
    </location>
</feature>
<evidence type="ECO:0000256" key="4">
    <source>
        <dbReference type="ARBA" id="ARBA00022490"/>
    </source>
</evidence>
<dbReference type="GO" id="GO:0008763">
    <property type="term" value="F:UDP-N-acetylmuramate-L-alanine ligase activity"/>
    <property type="evidence" value="ECO:0007669"/>
    <property type="project" value="UniProtKB-EC"/>
</dbReference>
<feature type="transmembrane region" description="Helical" evidence="9">
    <location>
        <begin position="9"/>
        <end position="28"/>
    </location>
</feature>
<evidence type="ECO:0000256" key="2">
    <source>
        <dbReference type="ARBA" id="ARBA00004752"/>
    </source>
</evidence>
<comment type="pathway">
    <text evidence="2">Cell wall biogenesis; peptidoglycan biosynthesis.</text>
</comment>
<organism evidence="13">
    <name type="scientific">marine sediment metagenome</name>
    <dbReference type="NCBI Taxonomy" id="412755"/>
    <lineage>
        <taxon>unclassified sequences</taxon>
        <taxon>metagenomes</taxon>
        <taxon>ecological metagenomes</taxon>
    </lineage>
</organism>
<evidence type="ECO:0000256" key="1">
    <source>
        <dbReference type="ARBA" id="ARBA00004496"/>
    </source>
</evidence>
<comment type="subcellular location">
    <subcellularLocation>
        <location evidence="1">Cytoplasm</location>
    </subcellularLocation>
</comment>
<keyword evidence="9" id="KW-1133">Transmembrane helix</keyword>
<reference evidence="13" key="1">
    <citation type="journal article" date="2015" name="Nature">
        <title>Complex archaea that bridge the gap between prokaryotes and eukaryotes.</title>
        <authorList>
            <person name="Spang A."/>
            <person name="Saw J.H."/>
            <person name="Jorgensen S.L."/>
            <person name="Zaremba-Niedzwiedzka K."/>
            <person name="Martijn J."/>
            <person name="Lind A.E."/>
            <person name="van Eijk R."/>
            <person name="Schleper C."/>
            <person name="Guy L."/>
            <person name="Ettema T.J."/>
        </authorList>
    </citation>
    <scope>NUCLEOTIDE SEQUENCE</scope>
</reference>
<dbReference type="Pfam" id="PF02875">
    <property type="entry name" value="Mur_ligase_C"/>
    <property type="match status" value="1"/>
</dbReference>
<dbReference type="SUPFAM" id="SSF51984">
    <property type="entry name" value="MurCD N-terminal domain"/>
    <property type="match status" value="1"/>
</dbReference>